<sequence length="187" mass="19648">MTQPVVLVEGESDRLALIAAARVRGDDLRAEVVALGGITNLRAWLERRDPAVPVLGLYDAAELRYVVGALAAGGLLPEGGTDPAAVARCGFFGCERDLEDEVIRAAGAERVLQTLDARGELALFRVFQGQPAQRVRSVEAQLHRFASTASGRKTVFAADVVAALPPDRIPDPLGALLDAVAVVAAVS</sequence>
<dbReference type="AlphaFoldDB" id="A0A1I6HWE7"/>
<gene>
    <name evidence="1" type="ORF">SAMN04488591_2217</name>
</gene>
<evidence type="ECO:0008006" key="3">
    <source>
        <dbReference type="Google" id="ProtNLM"/>
    </source>
</evidence>
<evidence type="ECO:0000313" key="1">
    <source>
        <dbReference type="EMBL" id="SFR58749.1"/>
    </source>
</evidence>
<proteinExistence type="predicted"/>
<accession>A0A1I6HWE7</accession>
<name>A0A1I6HWE7_9MICO</name>
<protein>
    <recommendedName>
        <fullName evidence="3">ATP-dependent endonuclease</fullName>
    </recommendedName>
</protein>
<dbReference type="RefSeq" id="WP_091738846.1">
    <property type="nucleotide sequence ID" value="NZ_FOYR01000002.1"/>
</dbReference>
<dbReference type="Proteomes" id="UP000198877">
    <property type="component" value="Unassembled WGS sequence"/>
</dbReference>
<dbReference type="EMBL" id="FOYR01000002">
    <property type="protein sequence ID" value="SFR58749.1"/>
    <property type="molecule type" value="Genomic_DNA"/>
</dbReference>
<evidence type="ECO:0000313" key="2">
    <source>
        <dbReference type="Proteomes" id="UP000198877"/>
    </source>
</evidence>
<reference evidence="2" key="1">
    <citation type="submission" date="2016-10" db="EMBL/GenBank/DDBJ databases">
        <authorList>
            <person name="Varghese N."/>
            <person name="Submissions S."/>
        </authorList>
    </citation>
    <scope>NUCLEOTIDE SEQUENCE [LARGE SCALE GENOMIC DNA]</scope>
    <source>
        <strain evidence="2">CL127</strain>
    </source>
</reference>
<organism evidence="1 2">
    <name type="scientific">Microbacterium azadirachtae</name>
    <dbReference type="NCBI Taxonomy" id="582680"/>
    <lineage>
        <taxon>Bacteria</taxon>
        <taxon>Bacillati</taxon>
        <taxon>Actinomycetota</taxon>
        <taxon>Actinomycetes</taxon>
        <taxon>Micrococcales</taxon>
        <taxon>Microbacteriaceae</taxon>
        <taxon>Microbacterium</taxon>
    </lineage>
</organism>